<sequence length="1247" mass="145975">MFNYFLKSFNKCKSRVDVTHLSKQFLKNIFLFNTHEIALCLNKFSKIQFEDKIFWNNVCHILTTKNSTLLQNFKRREVGQGVDQQVGAEVSAEVSASAEDSAQVEHIDQFSSSDIQHEDQTGGDRKEHHYEEEQYYENHAERVKDRVISRMEFNKEWTAKEEVKKSTDKMVDYFTMEELCLVLNALAKVNVKNEEILNLASNKIISEIDLNKHIINAIKSIDYFTSNGDKNKAANESEPTNEKKNMHNLLQTISRKYEHVNKNLTEKDVSVLIEIMLSQENMTDKKKEGTTCPLTRGEHIVSTHNYSTDEYNKICTTGMGKRKNNDIICEDMKNLKKKVINSLKKMNYISEQSIALILNAYSRSLIKNKALLDILKVIIILKIKKENYKCSDIFISSVSHSYSSFYYKDKLLFNILAEYTYNNIDSISIKALVIIMNSFVNIGIVNIPLFNASLNKFAKIETINSLSNQCTSNIITILTKSYKYLDKAKIHFIIKTIIKRIKKEYSNYSVIYQQKYKQINIYGNKDRGNDKIRIPPSFSVKGKEQQTGDENYASEYYDEKYTRACYKDEKYSHSYYNEQNYKEKGERASGGQNKKRLFERTPNKYNSKCLQNGRTNFLAGFLIKHLTNILNNLSKLNYADSNLFEIFSDLILKNQKNMNKLDFLNIISSYARFLYINKDMYELIKVNSIKYITSKDLKYVEFINLFTSVGTFYIIEKSQNKCLNKLENTGFKDIIHLMINRLKEGIHSPGITTTMDAKSSEGVGASDKSYPHVCTEQRMDICTEHDGRVDLFISSKSGSPFLSTNYHTFDEQKGNLSKSSLRNDYFKHALYKNCNSYNYSTIKYKNILDNLSLNHVCSIMSTLGKLHMHDKIIYEQCIKNIKKKIFKMNAKCLAIYLLYVSKFNLTPDSYITAVISRCFKVLHVMQQKNEKNNIYDKLKNLYIQLQTNDIVNPVYIVRCLIKSDLNYRNNIYIIYHYMKIIYSIIRMDSLSTNREKPFTSPPSNIVKIDESDLEENNMVRDRKLNVQSCCVLINSIAFLNTHLHFNHDKYFKLISFLLFYSFKYIFERLELQDPINDLLYNITQVQQINKIKNEIKKKNDSASIRQIYMTILILFHLNSLSFPYSKKKKLKESNISIYSINLLKFFFFFLKYNPFTHFEKYTSIYNSMNNNKRLTIYKEEEYTPFVHNKNVRLTNGKMPHISNIETVVFYAIVNILKKKNQYNSNSLSSTVKVYMYTIDILIMRKGW</sequence>
<feature type="region of interest" description="Disordered" evidence="1">
    <location>
        <begin position="96"/>
        <end position="128"/>
    </location>
</feature>
<evidence type="ECO:0000313" key="3">
    <source>
        <dbReference type="Proteomes" id="UP000219799"/>
    </source>
</evidence>
<evidence type="ECO:0000256" key="1">
    <source>
        <dbReference type="SAM" id="MobiDB-lite"/>
    </source>
</evidence>
<accession>A0A1C3KZZ4</accession>
<dbReference type="Proteomes" id="UP000219799">
    <property type="component" value="Chromosome 11"/>
</dbReference>
<organism evidence="2 3">
    <name type="scientific">Plasmodium malariae</name>
    <dbReference type="NCBI Taxonomy" id="5858"/>
    <lineage>
        <taxon>Eukaryota</taxon>
        <taxon>Sar</taxon>
        <taxon>Alveolata</taxon>
        <taxon>Apicomplexa</taxon>
        <taxon>Aconoidasida</taxon>
        <taxon>Haemosporida</taxon>
        <taxon>Plasmodiidae</taxon>
        <taxon>Plasmodium</taxon>
        <taxon>Plasmodium (Plasmodium)</taxon>
    </lineage>
</organism>
<name>A0A1C3KZZ4_PLAMA</name>
<proteinExistence type="predicted"/>
<reference evidence="2 3" key="1">
    <citation type="submission" date="2016-06" db="EMBL/GenBank/DDBJ databases">
        <authorList>
            <consortium name="Pathogen Informatics"/>
        </authorList>
    </citation>
    <scope>NUCLEOTIDE SEQUENCE [LARGE SCALE GENOMIC DNA]</scope>
    <source>
        <strain evidence="2">PmlGA01</strain>
    </source>
</reference>
<dbReference type="EMBL" id="LT594499">
    <property type="protein sequence ID" value="SBT79827.1"/>
    <property type="molecule type" value="Genomic_DNA"/>
</dbReference>
<gene>
    <name evidence="2" type="primary">PmlGA01_110042500</name>
    <name evidence="2" type="ORF">PMLGA01_110042500</name>
</gene>
<dbReference type="VEuPathDB" id="PlasmoDB:PmUG01_11054600"/>
<protein>
    <submittedName>
        <fullName evidence="2">Uncharacterized protein</fullName>
    </submittedName>
</protein>
<feature type="compositionally biased region" description="Basic and acidic residues" evidence="1">
    <location>
        <begin position="115"/>
        <end position="128"/>
    </location>
</feature>
<dbReference type="AlphaFoldDB" id="A0A1C3KZZ4"/>
<evidence type="ECO:0000313" key="2">
    <source>
        <dbReference type="EMBL" id="SBT79827.1"/>
    </source>
</evidence>